<feature type="transmembrane region" description="Helical" evidence="11">
    <location>
        <begin position="120"/>
        <end position="139"/>
    </location>
</feature>
<dbReference type="InterPro" id="IPR035908">
    <property type="entry name" value="F0_ATP_A_sf"/>
</dbReference>
<keyword evidence="5 11" id="KW-0812">Transmembrane</keyword>
<feature type="transmembrane region" description="Helical" evidence="11">
    <location>
        <begin position="151"/>
        <end position="174"/>
    </location>
</feature>
<evidence type="ECO:0000313" key="12">
    <source>
        <dbReference type="EMBL" id="ALF03942.1"/>
    </source>
</evidence>
<keyword evidence="8" id="KW-0406">Ion transport</keyword>
<dbReference type="GO" id="GO:0015986">
    <property type="term" value="P:proton motive force-driven ATP synthesis"/>
    <property type="evidence" value="ECO:0007669"/>
    <property type="project" value="InterPro"/>
</dbReference>
<dbReference type="InterPro" id="IPR000568">
    <property type="entry name" value="ATP_synth_F0_asu"/>
</dbReference>
<keyword evidence="12" id="KW-0496">Mitochondrion</keyword>
<gene>
    <name evidence="12" type="primary">ATP6</name>
</gene>
<dbReference type="AlphaFoldDB" id="A0A0M4QYB2"/>
<dbReference type="GO" id="GO:0045259">
    <property type="term" value="C:proton-transporting ATP synthase complex"/>
    <property type="evidence" value="ECO:0007669"/>
    <property type="project" value="UniProtKB-KW"/>
</dbReference>
<name>A0A0M4QYB2_9BILA</name>
<evidence type="ECO:0000256" key="10">
    <source>
        <dbReference type="ARBA" id="ARBA00023310"/>
    </source>
</evidence>
<organism evidence="12">
    <name type="scientific">Trichuris sp. TTB2</name>
    <dbReference type="NCBI Taxonomy" id="1719122"/>
    <lineage>
        <taxon>Eukaryota</taxon>
        <taxon>Metazoa</taxon>
        <taxon>Ecdysozoa</taxon>
        <taxon>Nematoda</taxon>
        <taxon>Enoplea</taxon>
        <taxon>Dorylaimia</taxon>
        <taxon>Trichinellida</taxon>
        <taxon>Trichuridae</taxon>
        <taxon>Trichuris</taxon>
    </lineage>
</organism>
<evidence type="ECO:0000256" key="4">
    <source>
        <dbReference type="ARBA" id="ARBA00022547"/>
    </source>
</evidence>
<feature type="transmembrane region" description="Helical" evidence="11">
    <location>
        <begin position="89"/>
        <end position="108"/>
    </location>
</feature>
<sequence>MTYVLLREYLALPLQTIASSYNSESTMYDHMALSPMDWSSLTLLGTVFSLTLFYMLYYLLPINNYHMSRWDNLLNKMNGINLLIKNKSYLIITCTSIVILFNNTYSIYPFNWMPSTQSWVMLFFTTMFLSSIWIYMMMAGGMKLFGQKIPISWYLINLCLWLFHNLSFFIRFISLPFRMMMNLMVGCFLVEFGKSNLSVTSLISMYEMFVITIQTLVFILLMNMYYSEMMMMPEWKHISPRHSFFRVKPTIQLFKTTLISFMHALPLPEHKYEKILPSL</sequence>
<keyword evidence="6" id="KW-0375">Hydrogen ion transport</keyword>
<feature type="transmembrane region" description="Helical" evidence="11">
    <location>
        <begin position="203"/>
        <end position="226"/>
    </location>
</feature>
<protein>
    <submittedName>
        <fullName evidence="12">ATP synthase F0 subunit 6</fullName>
    </submittedName>
</protein>
<keyword evidence="3" id="KW-0813">Transport</keyword>
<feature type="transmembrane region" description="Helical" evidence="11">
    <location>
        <begin position="38"/>
        <end position="60"/>
    </location>
</feature>
<evidence type="ECO:0000256" key="1">
    <source>
        <dbReference type="ARBA" id="ARBA00004141"/>
    </source>
</evidence>
<evidence type="ECO:0000256" key="6">
    <source>
        <dbReference type="ARBA" id="ARBA00022781"/>
    </source>
</evidence>
<keyword evidence="9 11" id="KW-0472">Membrane</keyword>
<evidence type="ECO:0000256" key="11">
    <source>
        <dbReference type="SAM" id="Phobius"/>
    </source>
</evidence>
<evidence type="ECO:0000256" key="9">
    <source>
        <dbReference type="ARBA" id="ARBA00023136"/>
    </source>
</evidence>
<evidence type="ECO:0000256" key="8">
    <source>
        <dbReference type="ARBA" id="ARBA00023065"/>
    </source>
</evidence>
<keyword evidence="4" id="KW-0138">CF(0)</keyword>
<geneLocation type="mitochondrion" evidence="12"/>
<evidence type="ECO:0000256" key="3">
    <source>
        <dbReference type="ARBA" id="ARBA00022448"/>
    </source>
</evidence>
<dbReference type="GO" id="GO:0015078">
    <property type="term" value="F:proton transmembrane transporter activity"/>
    <property type="evidence" value="ECO:0007669"/>
    <property type="project" value="InterPro"/>
</dbReference>
<comment type="similarity">
    <text evidence="2">Belongs to the ATPase A chain family.</text>
</comment>
<dbReference type="Gene3D" id="1.20.120.220">
    <property type="entry name" value="ATP synthase, F0 complex, subunit A"/>
    <property type="match status" value="1"/>
</dbReference>
<accession>A0A0M4QYB2</accession>
<proteinExistence type="inferred from homology"/>
<dbReference type="SUPFAM" id="SSF81336">
    <property type="entry name" value="F1F0 ATP synthase subunit A"/>
    <property type="match status" value="1"/>
</dbReference>
<comment type="subcellular location">
    <subcellularLocation>
        <location evidence="1">Membrane</location>
        <topology evidence="1">Multi-pass membrane protein</topology>
    </subcellularLocation>
</comment>
<dbReference type="EMBL" id="KT449825">
    <property type="protein sequence ID" value="ALF03942.1"/>
    <property type="molecule type" value="Genomic_DNA"/>
</dbReference>
<keyword evidence="10" id="KW-0066">ATP synthesis</keyword>
<evidence type="ECO:0000256" key="7">
    <source>
        <dbReference type="ARBA" id="ARBA00022989"/>
    </source>
</evidence>
<reference evidence="12" key="2">
    <citation type="submission" date="2015-08" db="EMBL/GenBank/DDBJ databases">
        <authorList>
            <person name="Babu N.S."/>
            <person name="Beckwith C.J."/>
            <person name="Beseler K.G."/>
            <person name="Brison A."/>
            <person name="Carone J.V."/>
            <person name="Caskin T.P."/>
            <person name="Diamond M."/>
            <person name="Durham M.E."/>
            <person name="Foxe J.M."/>
            <person name="Go M."/>
            <person name="Henderson B.A."/>
            <person name="Jones I.B."/>
            <person name="McGettigan J.A."/>
            <person name="Micheletti S.J."/>
            <person name="Nasrallah M.E."/>
            <person name="Ortiz D."/>
            <person name="Piller C.R."/>
            <person name="Privatt S.R."/>
            <person name="Schneider S.L."/>
            <person name="Sharp S."/>
            <person name="Smith T.C."/>
            <person name="Stanton J.D."/>
            <person name="Ullery H.E."/>
            <person name="Wilson R.J."/>
            <person name="Serrano M.G."/>
            <person name="Buck G."/>
            <person name="Lee V."/>
            <person name="Wang Y."/>
            <person name="Carvalho R."/>
            <person name="Voegtly L."/>
            <person name="Shi R."/>
            <person name="Duckworth R."/>
            <person name="Johnson A."/>
            <person name="Loviza R."/>
            <person name="Walstead R."/>
            <person name="Shah Z."/>
            <person name="Kiflezghi M."/>
            <person name="Wade K."/>
            <person name="Ball S.L."/>
            <person name="Bradley K.W."/>
            <person name="Asai D.J."/>
            <person name="Bowman C.A."/>
            <person name="Russell D.A."/>
            <person name="Pope W.H."/>
            <person name="Jacobs-Sera D."/>
            <person name="Hendrix R.W."/>
            <person name="Hatfull G.F."/>
        </authorList>
    </citation>
    <scope>NUCLEOTIDE SEQUENCE</scope>
</reference>
<dbReference type="PRINTS" id="PR00123">
    <property type="entry name" value="ATPASEA"/>
</dbReference>
<keyword evidence="7 11" id="KW-1133">Transmembrane helix</keyword>
<evidence type="ECO:0000256" key="5">
    <source>
        <dbReference type="ARBA" id="ARBA00022692"/>
    </source>
</evidence>
<evidence type="ECO:0000256" key="2">
    <source>
        <dbReference type="ARBA" id="ARBA00006810"/>
    </source>
</evidence>
<reference evidence="12" key="1">
    <citation type="journal article" date="2015" name="PLoS Negl. Trop. Dis.">
        <title>Mitochondrial Genome Analyses Suggest Multiple Trichuris Species in Humans, Baboons, and Pigs from Different Geographical Regions.</title>
        <authorList>
            <person name="Hawash M.B."/>
            <person name="Andersen L.O."/>
            <person name="Gasser R.B."/>
            <person name="Stensvold C.R."/>
            <person name="Nejsum P."/>
        </authorList>
    </citation>
    <scope>NUCLEOTIDE SEQUENCE</scope>
</reference>